<keyword evidence="3" id="KW-0282">Flagellum</keyword>
<dbReference type="InterPro" id="IPR021136">
    <property type="entry name" value="Flagellar_hook_control-like_C"/>
</dbReference>
<evidence type="ECO:0000259" key="2">
    <source>
        <dbReference type="Pfam" id="PF02120"/>
    </source>
</evidence>
<accession>A0A2S6GVI6</accession>
<dbReference type="RefSeq" id="WP_104424300.1">
    <property type="nucleotide sequence ID" value="NZ_PTIY01000010.1"/>
</dbReference>
<evidence type="ECO:0000256" key="1">
    <source>
        <dbReference type="SAM" id="MobiDB-lite"/>
    </source>
</evidence>
<dbReference type="OrthoDB" id="5563611at2"/>
<dbReference type="InterPro" id="IPR000225">
    <property type="entry name" value="Armadillo"/>
</dbReference>
<name>A0A2S6GVI6_9GAMM</name>
<feature type="compositionally biased region" description="Polar residues" evidence="1">
    <location>
        <begin position="146"/>
        <end position="162"/>
    </location>
</feature>
<feature type="region of interest" description="Disordered" evidence="1">
    <location>
        <begin position="583"/>
        <end position="611"/>
    </location>
</feature>
<sequence>MDINSPINTQSLLASSRLAENPLNLKVGQQLDVKVIAADIQAAKNAITLSLGDKNVTVQSNQPITPKPGQDLKIQVTQVAPVVEFKVLDSLPELKTQAAELRLRLIATARDGGSVASGREPMRPNARDGGSAAIGKEPMRPAATDGGNTASATRTTVANAGSASIGRPVADEKQGGAPASFLPTQPLDAKIISIAGNKIQLQVSSTADAGNKQTGLITIDRAQLTNAPPDLKPGQSLNLEIVKTGPTPTFKIVPASANIPEAKITEFVKQFLPRHEASPIMLNQLIKDLPQLMKNDSVPQALKDIAAKIIQNLPPKEQLITSQGLKQSIVNSGLFLEAKLPSSMTQAELLNELPQLIKNASVPQSLQRIAAEILQNLTQKEPLLNSPGVPASKPIAEAESAPLKPNPASPPIETPKSTAGLITDDFKGNLLKFIQALKQEIVHQGEQLSNQVDLDLLKNLQHKTENTVAKIVLDQLTSLPKDDNPKQLWIIDIPFIDRQQAESVRIEVQRDKENNQQSGSHDWSVNITITPPGLGTIHCLVSYQNDVINTFFKSPAIQTTELIKHNLDYLKNQLEESGLKTGHMDALDGAQKPQPAHPHQLTGKKLFDDKA</sequence>
<dbReference type="Proteomes" id="UP000238071">
    <property type="component" value="Unassembled WGS sequence"/>
</dbReference>
<keyword evidence="4" id="KW-1185">Reference proteome</keyword>
<dbReference type="AlphaFoldDB" id="A0A2S6GVI6"/>
<feature type="region of interest" description="Disordered" evidence="1">
    <location>
        <begin position="112"/>
        <end position="175"/>
    </location>
</feature>
<dbReference type="EMBL" id="PTIY01000010">
    <property type="protein sequence ID" value="PPK69252.1"/>
    <property type="molecule type" value="Genomic_DNA"/>
</dbReference>
<dbReference type="Gene3D" id="3.30.750.140">
    <property type="match status" value="1"/>
</dbReference>
<dbReference type="PROSITE" id="PS50176">
    <property type="entry name" value="ARM_REPEAT"/>
    <property type="match status" value="1"/>
</dbReference>
<dbReference type="InterPro" id="IPR038610">
    <property type="entry name" value="FliK-like_C_sf"/>
</dbReference>
<gene>
    <name evidence="3" type="ORF">B0F88_11038</name>
</gene>
<comment type="caution">
    <text evidence="3">The sequence shown here is derived from an EMBL/GenBank/DDBJ whole genome shotgun (WGS) entry which is preliminary data.</text>
</comment>
<reference evidence="3 4" key="1">
    <citation type="submission" date="2018-02" db="EMBL/GenBank/DDBJ databases">
        <title>Subsurface microbial communities from deep shales in Ohio and West Virginia, USA.</title>
        <authorList>
            <person name="Wrighton K."/>
        </authorList>
    </citation>
    <scope>NUCLEOTIDE SEQUENCE [LARGE SCALE GENOMIC DNA]</scope>
    <source>
        <strain evidence="3 4">OWC-G53F</strain>
    </source>
</reference>
<keyword evidence="3" id="KW-0966">Cell projection</keyword>
<organism evidence="3 4">
    <name type="scientific">Methylobacter tundripaludum</name>
    <dbReference type="NCBI Taxonomy" id="173365"/>
    <lineage>
        <taxon>Bacteria</taxon>
        <taxon>Pseudomonadati</taxon>
        <taxon>Pseudomonadota</taxon>
        <taxon>Gammaproteobacteria</taxon>
        <taxon>Methylococcales</taxon>
        <taxon>Methylococcaceae</taxon>
        <taxon>Methylobacter</taxon>
    </lineage>
</organism>
<evidence type="ECO:0000313" key="3">
    <source>
        <dbReference type="EMBL" id="PPK69252.1"/>
    </source>
</evidence>
<keyword evidence="3" id="KW-0969">Cilium</keyword>
<protein>
    <submittedName>
        <fullName evidence="3">Flagellar hook-length control protein FliK</fullName>
    </submittedName>
</protein>
<evidence type="ECO:0000313" key="4">
    <source>
        <dbReference type="Proteomes" id="UP000238071"/>
    </source>
</evidence>
<dbReference type="Pfam" id="PF02120">
    <property type="entry name" value="Flg_hook"/>
    <property type="match status" value="1"/>
</dbReference>
<feature type="domain" description="Flagellar hook-length control protein-like C-terminal" evidence="2">
    <location>
        <begin position="515"/>
        <end position="593"/>
    </location>
</feature>
<proteinExistence type="predicted"/>